<evidence type="ECO:0000256" key="1">
    <source>
        <dbReference type="ARBA" id="ARBA00004651"/>
    </source>
</evidence>
<feature type="transmembrane region" description="Helical" evidence="12">
    <location>
        <begin position="117"/>
        <end position="146"/>
    </location>
</feature>
<feature type="transmembrane region" description="Helical" evidence="12">
    <location>
        <begin position="74"/>
        <end position="96"/>
    </location>
</feature>
<feature type="transmembrane region" description="Helical" evidence="12">
    <location>
        <begin position="384"/>
        <end position="408"/>
    </location>
</feature>
<evidence type="ECO:0000256" key="5">
    <source>
        <dbReference type="ARBA" id="ARBA00022692"/>
    </source>
</evidence>
<keyword evidence="6 12" id="KW-1133">Transmembrane helix</keyword>
<dbReference type="Pfam" id="PF00474">
    <property type="entry name" value="SSF"/>
    <property type="match status" value="2"/>
</dbReference>
<evidence type="ECO:0000256" key="3">
    <source>
        <dbReference type="ARBA" id="ARBA00022448"/>
    </source>
</evidence>
<keyword evidence="5 12" id="KW-0812">Transmembrane</keyword>
<dbReference type="GO" id="GO:0015293">
    <property type="term" value="F:symporter activity"/>
    <property type="evidence" value="ECO:0007669"/>
    <property type="project" value="TreeGrafter"/>
</dbReference>
<feature type="transmembrane region" description="Helical" evidence="12">
    <location>
        <begin position="271"/>
        <end position="296"/>
    </location>
</feature>
<dbReference type="CDD" id="cd11494">
    <property type="entry name" value="SLC5sbd_NIS-like_u2"/>
    <property type="match status" value="1"/>
</dbReference>
<feature type="transmembrane region" description="Helical" evidence="12">
    <location>
        <begin position="447"/>
        <end position="466"/>
    </location>
</feature>
<dbReference type="InterPro" id="IPR001734">
    <property type="entry name" value="Na/solute_symporter"/>
</dbReference>
<evidence type="ECO:0000256" key="11">
    <source>
        <dbReference type="RuleBase" id="RU362091"/>
    </source>
</evidence>
<feature type="transmembrane region" description="Helical" evidence="12">
    <location>
        <begin position="181"/>
        <end position="199"/>
    </location>
</feature>
<sequence>MSWIDWIVLCGTLLFIFIYGMLKSRKQSNLDEFILGDRTSPWWKVGLAVMATQASAITFISTTGQGFSDGLRFVQFYFGLPIAMFVICIVFIPVFYRLKVYTAYEYLEQRFDLKTRIFAAMIFLIQRGLAAGVTLYAPSIILSLVFGWNLQWTHVITGIIVIIYTISGGAKAVTVTQLQQVTVIFLGMAFIFGYLIYSFPPQISFHNALQIAGWNNKMNGVDFHLDFNNRYNFWAGITGGFFLALAYFGTDQSQVQRYLGGKNISESRLGLIMNGLLKIPMQIFILMCGVLLFVFFQFQKTPLSYNTKTNDIVAKYEPDQFKLWQSSLDSIHDKRMDLLSSFSVSSELELKSLNVAQNNLRNEFQQHVKSEYKDLESNDKDYIFLYYILHFLPVGFIGLLIAVILCAAMSSISAELNALAGTTTVDIYKRLFANQESGKSDVYFSKIFTMGWGLIAISFAFVANLFENLIQFINIIGSLFYGSVLGIFLVAFMFKWIKGSAVFVAACCAQIVTIVLFYYSDIGFLWYNVISCCIVIVISSIIQFGINSKKGNTDVYQI</sequence>
<dbReference type="InterPro" id="IPR038377">
    <property type="entry name" value="Na/Glc_symporter_sf"/>
</dbReference>
<evidence type="ECO:0000256" key="12">
    <source>
        <dbReference type="SAM" id="Phobius"/>
    </source>
</evidence>
<keyword evidence="8" id="KW-0406">Ion transport</keyword>
<feature type="transmembrane region" description="Helical" evidence="12">
    <location>
        <begin position="152"/>
        <end position="174"/>
    </location>
</feature>
<evidence type="ECO:0000256" key="2">
    <source>
        <dbReference type="ARBA" id="ARBA00006434"/>
    </source>
</evidence>
<dbReference type="AlphaFoldDB" id="A0A9D7SDJ7"/>
<keyword evidence="4" id="KW-1003">Cell membrane</keyword>
<feature type="transmembrane region" description="Helical" evidence="12">
    <location>
        <begin position="6"/>
        <end position="22"/>
    </location>
</feature>
<evidence type="ECO:0000256" key="8">
    <source>
        <dbReference type="ARBA" id="ARBA00023065"/>
    </source>
</evidence>
<dbReference type="PROSITE" id="PS50283">
    <property type="entry name" value="NA_SOLUT_SYMP_3"/>
    <property type="match status" value="1"/>
</dbReference>
<gene>
    <name evidence="13" type="ORF">IPO85_19510</name>
</gene>
<proteinExistence type="inferred from homology"/>
<evidence type="ECO:0000256" key="9">
    <source>
        <dbReference type="ARBA" id="ARBA00023136"/>
    </source>
</evidence>
<comment type="caution">
    <text evidence="13">The sequence shown here is derived from an EMBL/GenBank/DDBJ whole genome shotgun (WGS) entry which is preliminary data.</text>
</comment>
<dbReference type="Proteomes" id="UP000808349">
    <property type="component" value="Unassembled WGS sequence"/>
</dbReference>
<dbReference type="EMBL" id="JADKFW010000021">
    <property type="protein sequence ID" value="MBK9719660.1"/>
    <property type="molecule type" value="Genomic_DNA"/>
</dbReference>
<protein>
    <submittedName>
        <fullName evidence="13">Sodium:solute symporter</fullName>
    </submittedName>
</protein>
<feature type="transmembrane region" description="Helical" evidence="12">
    <location>
        <begin position="525"/>
        <end position="546"/>
    </location>
</feature>
<comment type="subcellular location">
    <subcellularLocation>
        <location evidence="1">Cell membrane</location>
        <topology evidence="1">Multi-pass membrane protein</topology>
    </subcellularLocation>
</comment>
<dbReference type="InterPro" id="IPR051163">
    <property type="entry name" value="Sodium:Solute_Symporter_SSF"/>
</dbReference>
<evidence type="ECO:0000256" key="4">
    <source>
        <dbReference type="ARBA" id="ARBA00022475"/>
    </source>
</evidence>
<feature type="transmembrane region" description="Helical" evidence="12">
    <location>
        <begin position="42"/>
        <end position="62"/>
    </location>
</feature>
<evidence type="ECO:0000256" key="6">
    <source>
        <dbReference type="ARBA" id="ARBA00022989"/>
    </source>
</evidence>
<feature type="transmembrane region" description="Helical" evidence="12">
    <location>
        <begin position="472"/>
        <end position="494"/>
    </location>
</feature>
<feature type="transmembrane region" description="Helical" evidence="12">
    <location>
        <begin position="501"/>
        <end position="519"/>
    </location>
</feature>
<comment type="similarity">
    <text evidence="2 11">Belongs to the sodium:solute symporter (SSF) (TC 2.A.21) family.</text>
</comment>
<evidence type="ECO:0000256" key="10">
    <source>
        <dbReference type="ARBA" id="ARBA00023201"/>
    </source>
</evidence>
<dbReference type="GO" id="GO:0005886">
    <property type="term" value="C:plasma membrane"/>
    <property type="evidence" value="ECO:0007669"/>
    <property type="project" value="UniProtKB-SubCell"/>
</dbReference>
<keyword evidence="7" id="KW-0915">Sodium</keyword>
<dbReference type="PANTHER" id="PTHR42985">
    <property type="entry name" value="SODIUM-COUPLED MONOCARBOXYLATE TRANSPORTER"/>
    <property type="match status" value="1"/>
</dbReference>
<evidence type="ECO:0000313" key="14">
    <source>
        <dbReference type="Proteomes" id="UP000808349"/>
    </source>
</evidence>
<keyword evidence="9 12" id="KW-0472">Membrane</keyword>
<dbReference type="PANTHER" id="PTHR42985:SF40">
    <property type="entry name" value="LD47995P-RELATED"/>
    <property type="match status" value="1"/>
</dbReference>
<dbReference type="Gene3D" id="1.20.1730.10">
    <property type="entry name" value="Sodium/glucose cotransporter"/>
    <property type="match status" value="1"/>
</dbReference>
<reference evidence="13 14" key="1">
    <citation type="submission" date="2020-10" db="EMBL/GenBank/DDBJ databases">
        <title>Connecting structure to function with the recovery of over 1000 high-quality activated sludge metagenome-assembled genomes encoding full-length rRNA genes using long-read sequencing.</title>
        <authorList>
            <person name="Singleton C.M."/>
            <person name="Petriglieri F."/>
            <person name="Kristensen J.M."/>
            <person name="Kirkegaard R.H."/>
            <person name="Michaelsen T.Y."/>
            <person name="Andersen M.H."/>
            <person name="Karst S.M."/>
            <person name="Dueholm M.S."/>
            <person name="Nielsen P.H."/>
            <person name="Albertsen M."/>
        </authorList>
    </citation>
    <scope>NUCLEOTIDE SEQUENCE [LARGE SCALE GENOMIC DNA]</scope>
    <source>
        <strain evidence="13">Ribe_18-Q3-R11-54_BAT3C.373</strain>
    </source>
</reference>
<evidence type="ECO:0000256" key="7">
    <source>
        <dbReference type="ARBA" id="ARBA00023053"/>
    </source>
</evidence>
<keyword evidence="10" id="KW-0739">Sodium transport</keyword>
<name>A0A9D7SDJ7_9BACT</name>
<accession>A0A9D7SDJ7</accession>
<keyword evidence="3" id="KW-0813">Transport</keyword>
<organism evidence="13 14">
    <name type="scientific">Candidatus Defluviibacterium haderslevense</name>
    <dbReference type="NCBI Taxonomy" id="2981993"/>
    <lineage>
        <taxon>Bacteria</taxon>
        <taxon>Pseudomonadati</taxon>
        <taxon>Bacteroidota</taxon>
        <taxon>Saprospiria</taxon>
        <taxon>Saprospirales</taxon>
        <taxon>Saprospiraceae</taxon>
        <taxon>Candidatus Defluviibacterium</taxon>
    </lineage>
</organism>
<feature type="transmembrane region" description="Helical" evidence="12">
    <location>
        <begin position="231"/>
        <end position="250"/>
    </location>
</feature>
<dbReference type="GO" id="GO:0006814">
    <property type="term" value="P:sodium ion transport"/>
    <property type="evidence" value="ECO:0007669"/>
    <property type="project" value="UniProtKB-KW"/>
</dbReference>
<evidence type="ECO:0000313" key="13">
    <source>
        <dbReference type="EMBL" id="MBK9719660.1"/>
    </source>
</evidence>